<dbReference type="Proteomes" id="UP000199681">
    <property type="component" value="Unassembled WGS sequence"/>
</dbReference>
<evidence type="ECO:0008006" key="6">
    <source>
        <dbReference type="Google" id="ProtNLM"/>
    </source>
</evidence>
<keyword evidence="4" id="KW-1185">Reference proteome</keyword>
<evidence type="ECO:0000313" key="2">
    <source>
        <dbReference type="EMBL" id="SFH26714.1"/>
    </source>
</evidence>
<evidence type="ECO:0000256" key="1">
    <source>
        <dbReference type="SAM" id="SignalP"/>
    </source>
</evidence>
<dbReference type="Proteomes" id="UP000297963">
    <property type="component" value="Unassembled WGS sequence"/>
</dbReference>
<dbReference type="STRING" id="995038.SAMN05216274_102189"/>
<organism evidence="3 5">
    <name type="scientific">Cryobacterium levicorallinum</name>
    <dbReference type="NCBI Taxonomy" id="995038"/>
    <lineage>
        <taxon>Bacteria</taxon>
        <taxon>Bacillati</taxon>
        <taxon>Actinomycetota</taxon>
        <taxon>Actinomycetes</taxon>
        <taxon>Micrococcales</taxon>
        <taxon>Microbacteriaceae</taxon>
        <taxon>Cryobacterium</taxon>
    </lineage>
</organism>
<reference evidence="2 4" key="1">
    <citation type="submission" date="2016-10" db="EMBL/GenBank/DDBJ databases">
        <authorList>
            <person name="Varghese N."/>
            <person name="Submissions S."/>
        </authorList>
    </citation>
    <scope>NUCLEOTIDE SEQUENCE [LARGE SCALE GENOMIC DNA]</scope>
    <source>
        <strain evidence="2 4">GMCC 1.11211</strain>
    </source>
</reference>
<keyword evidence="1" id="KW-0732">Signal</keyword>
<dbReference type="AlphaFoldDB" id="A0A1I2YM21"/>
<proteinExistence type="predicted"/>
<sequence>MSHRARTAGGAVAITLAILLSGCAGLPGFPAATDAPIAHLVEGVDCQAPNLNHDIAVQEGVPTQTDLTAEHPAAPDPGRVPTDFNPVAAYRCTFFGSLDDAQGRWSAVQVETLEGDFGALLSALAEPSDQAGPNQACTADMELVPELWLENTDGDALRAAWPRTSCGKTKPATHTALDELELTDTTLLPLVLQVTREALDANCAMSTGTPEQSLLFGGMGLQTFPEGMSDGAEPTTIPAPPAEAPSLAGVDGASVCVYTVDLQQDPGLSELNSVEGIDDLALGAMMNLQFGTFAGASTLEADAAVLLAAAASASQAPECSTDPTRFAVLWPERAGTRLDTSIQVELDGCQRLFLPGSHALVPAPELLNILQ</sequence>
<reference evidence="3 5" key="2">
    <citation type="submission" date="2019-03" db="EMBL/GenBank/DDBJ databases">
        <title>Genomics of glacier-inhabiting Cryobacterium strains.</title>
        <authorList>
            <person name="Liu Q."/>
            <person name="Xin Y.-H."/>
        </authorList>
    </citation>
    <scope>NUCLEOTIDE SEQUENCE [LARGE SCALE GENOMIC DNA]</scope>
    <source>
        <strain evidence="3 5">Hh34</strain>
    </source>
</reference>
<dbReference type="PROSITE" id="PS51257">
    <property type="entry name" value="PROKAR_LIPOPROTEIN"/>
    <property type="match status" value="1"/>
</dbReference>
<gene>
    <name evidence="3" type="ORF">E3O11_06010</name>
    <name evidence="2" type="ORF">SAMN05216274_102189</name>
</gene>
<dbReference type="EMBL" id="FOPW01000002">
    <property type="protein sequence ID" value="SFH26714.1"/>
    <property type="molecule type" value="Genomic_DNA"/>
</dbReference>
<name>A0A1I2YM21_9MICO</name>
<feature type="signal peptide" evidence="1">
    <location>
        <begin position="1"/>
        <end position="26"/>
    </location>
</feature>
<protein>
    <recommendedName>
        <fullName evidence="6">DUF3558 domain-containing protein</fullName>
    </recommendedName>
</protein>
<accession>A0A1I2YM21</accession>
<evidence type="ECO:0000313" key="4">
    <source>
        <dbReference type="Proteomes" id="UP000199681"/>
    </source>
</evidence>
<evidence type="ECO:0000313" key="5">
    <source>
        <dbReference type="Proteomes" id="UP000297963"/>
    </source>
</evidence>
<comment type="caution">
    <text evidence="3">The sequence shown here is derived from an EMBL/GenBank/DDBJ whole genome shotgun (WGS) entry which is preliminary data.</text>
</comment>
<dbReference type="RefSeq" id="WP_092448366.1">
    <property type="nucleotide sequence ID" value="NZ_BKAC01000008.1"/>
</dbReference>
<feature type="chain" id="PRO_5038663717" description="DUF3558 domain-containing protein" evidence="1">
    <location>
        <begin position="27"/>
        <end position="371"/>
    </location>
</feature>
<dbReference type="EMBL" id="SOFE01000011">
    <property type="protein sequence ID" value="TFB86049.1"/>
    <property type="molecule type" value="Genomic_DNA"/>
</dbReference>
<evidence type="ECO:0000313" key="3">
    <source>
        <dbReference type="EMBL" id="TFB86049.1"/>
    </source>
</evidence>